<dbReference type="Proteomes" id="UP000064921">
    <property type="component" value="Chromosome"/>
</dbReference>
<dbReference type="KEGG" id="pphr:APZ00_08685"/>
<name>A0A0U3PSK7_9HYPH</name>
<keyword evidence="3" id="KW-1185">Reference proteome</keyword>
<dbReference type="STRING" id="121719.APZ00_08685"/>
<feature type="region of interest" description="Disordered" evidence="1">
    <location>
        <begin position="49"/>
        <end position="79"/>
    </location>
</feature>
<gene>
    <name evidence="2" type="ORF">APZ00_08685</name>
</gene>
<dbReference type="AlphaFoldDB" id="A0A0U3PSK7"/>
<evidence type="ECO:0000256" key="1">
    <source>
        <dbReference type="SAM" id="MobiDB-lite"/>
    </source>
</evidence>
<sequence length="79" mass="8884">MSLTYPGTDQAHAGFEQSQGVMRQHLRCLGLMRRCSHIFVMRLRQNVPETWPGGQAERQPSNEKPIQGKELPSPAALRA</sequence>
<accession>A0A0U3PSK7</accession>
<proteinExistence type="predicted"/>
<protein>
    <submittedName>
        <fullName evidence="2">Uncharacterized protein</fullName>
    </submittedName>
</protein>
<evidence type="ECO:0000313" key="2">
    <source>
        <dbReference type="EMBL" id="ALV27124.1"/>
    </source>
</evidence>
<dbReference type="EMBL" id="CP013068">
    <property type="protein sequence ID" value="ALV27124.1"/>
    <property type="molecule type" value="Genomic_DNA"/>
</dbReference>
<organism evidence="2 3">
    <name type="scientific">Pannonibacter phragmitetus</name>
    <dbReference type="NCBI Taxonomy" id="121719"/>
    <lineage>
        <taxon>Bacteria</taxon>
        <taxon>Pseudomonadati</taxon>
        <taxon>Pseudomonadota</taxon>
        <taxon>Alphaproteobacteria</taxon>
        <taxon>Hyphomicrobiales</taxon>
        <taxon>Stappiaceae</taxon>
        <taxon>Pannonibacter</taxon>
    </lineage>
</organism>
<reference evidence="2 3" key="1">
    <citation type="submission" date="2015-10" db="EMBL/GenBank/DDBJ databases">
        <title>The world's first case of liver abscess caused by Pannonibacter phragmitetus.</title>
        <authorList>
            <person name="Ming D."/>
            <person name="Wang M."/>
            <person name="Zhou Y."/>
            <person name="Jiang T."/>
            <person name="Hu S."/>
        </authorList>
    </citation>
    <scope>NUCLEOTIDE SEQUENCE [LARGE SCALE GENOMIC DNA]</scope>
    <source>
        <strain evidence="2 3">31801</strain>
    </source>
</reference>
<evidence type="ECO:0000313" key="3">
    <source>
        <dbReference type="Proteomes" id="UP000064921"/>
    </source>
</evidence>